<dbReference type="Gene3D" id="1.20.58.60">
    <property type="match status" value="13"/>
</dbReference>
<evidence type="ECO:0000256" key="16">
    <source>
        <dbReference type="PROSITE-ProRule" id="PRU00228"/>
    </source>
</evidence>
<feature type="domain" description="WW" evidence="19">
    <location>
        <begin position="2721"/>
        <end position="2754"/>
    </location>
</feature>
<dbReference type="InterPro" id="IPR015153">
    <property type="entry name" value="EF-hand_dom_typ1"/>
</dbReference>
<dbReference type="FunFam" id="2.20.70.10:FF:000004">
    <property type="entry name" value="dystrophin isoform X1"/>
    <property type="match status" value="1"/>
</dbReference>
<dbReference type="SMART" id="SM00291">
    <property type="entry name" value="ZnF_ZZ"/>
    <property type="match status" value="1"/>
</dbReference>
<feature type="compositionally biased region" description="Polar residues" evidence="18">
    <location>
        <begin position="3209"/>
        <end position="3218"/>
    </location>
</feature>
<dbReference type="Pfam" id="PF09068">
    <property type="entry name" value="EF-hand_2"/>
    <property type="match status" value="1"/>
</dbReference>
<comment type="subcellular location">
    <subcellularLocation>
        <location evidence="2">Cell membrane</location>
        <topology evidence="2">Peripheral membrane protein</topology>
        <orientation evidence="2">Cytoplasmic side</orientation>
    </subcellularLocation>
    <subcellularLocation>
        <location evidence="1 15">Cytoplasm</location>
        <location evidence="1 15">Cytoskeleton</location>
    </subcellularLocation>
    <subcellularLocation>
        <location evidence="14">Postsynapse</location>
    </subcellularLocation>
</comment>
<evidence type="ECO:0000256" key="17">
    <source>
        <dbReference type="SAM" id="Coils"/>
    </source>
</evidence>
<dbReference type="GO" id="GO:0003779">
    <property type="term" value="F:actin binding"/>
    <property type="evidence" value="ECO:0007669"/>
    <property type="project" value="UniProtKB-KW"/>
</dbReference>
<dbReference type="PANTHER" id="PTHR12268:SF26">
    <property type="entry name" value="UTROPHIN"/>
    <property type="match status" value="1"/>
</dbReference>
<dbReference type="InterPro" id="IPR001202">
    <property type="entry name" value="WW_dom"/>
</dbReference>
<dbReference type="Pfam" id="PF00569">
    <property type="entry name" value="ZZ"/>
    <property type="match status" value="1"/>
</dbReference>
<evidence type="ECO:0000256" key="9">
    <source>
        <dbReference type="ARBA" id="ARBA00022837"/>
    </source>
</evidence>
<dbReference type="PANTHER" id="PTHR12268">
    <property type="entry name" value="E3 UBIQUITIN-PROTEIN LIGASE KCMF1"/>
    <property type="match status" value="1"/>
</dbReference>
<evidence type="ECO:0000256" key="15">
    <source>
        <dbReference type="PIRNR" id="PIRNR002341"/>
    </source>
</evidence>
<dbReference type="SUPFAM" id="SSF46966">
    <property type="entry name" value="Spectrin repeat"/>
    <property type="match status" value="16"/>
</dbReference>
<dbReference type="CDD" id="cd00201">
    <property type="entry name" value="WW"/>
    <property type="match status" value="1"/>
</dbReference>
<feature type="domain" description="ZZ-type" evidence="20">
    <location>
        <begin position="2974"/>
        <end position="3030"/>
    </location>
</feature>
<dbReference type="PROSITE" id="PS50135">
    <property type="entry name" value="ZF_ZZ_2"/>
    <property type="match status" value="1"/>
</dbReference>
<evidence type="ECO:0000256" key="3">
    <source>
        <dbReference type="ARBA" id="ARBA00022475"/>
    </source>
</evidence>
<keyword evidence="6" id="KW-0677">Repeat</keyword>
<dbReference type="OMA" id="DWCSTLM"/>
<sequence>MNPVQRLDHAFTFAKDQLGIEKLLDPEDVAVQVPDKKSILMYITSLFAVLPKDVSMEAIKEVETLPRKYKVESEDSGPGLGAQTVQTEEAGSSPRPETPSTMTETEGEMKGGLLEGDLDTYQTTLEEVLTWLLMAEDDLQGQDDVSDDVEEVKEQFHTHETFMMKLTARQSSVGYVLQAGNQLIAQGNLTDEEEDEIQEQMTLLNARWEALRVESMDRQARLHEVLMDLQQQQLQQLSDWLTQTEERIRRIETQPAAKDMEAYKEQIEQHKELQNDLEAEQVKVNSLTHMVVVVDENSGESATAALEEQLQSLGERWGAVCRWTEERWHKLQEVFMVWQQLLSDQSLFSIWLVEKEEALNEVKTSNFKDSAEINMNVRQLAILKEDMEKKRRALDKLSDAGQDVIQLLRSPEAGAKIEADTEELTQRWDSLVQKLEDCSFQLMEAVTDAGMTQVEEQVVVDTVAVDSVTSIDDQDLAPPAPPKKRLMETDAEVIRMFENKISELLSWIKTWKMSTQALATTHPETTPDTPDLQENLKDLEAELKAKEATVSQMIQGGRALMDQLEREAVSVDLVRANIEQLQTEWDVCARELQAAREWVLTQTRLRAVSNELAGLDRVLQEQDQWLDSTAPVEKCNKMELGNLKGECQSRIAQVTAFSPRLEQLSAEAGSMGALPSLKDNMVVVSAHHASTLQKLQSREKEVNEALANLEATQLVQSVVEGLEARLATLRNGMVDMPTTQEAVERAQVLCLDIEQTQQASDPAELQKWSQLSSRAREELGTLQCILGSMKDNQVRLEQVERWLDAVQELLSRDATGMGDTESLREELNQCKEHVNEMEQVEGSLKHMGENVNSVQAAALPGLARWGQDKLDECQARWTSLSKQLLSHQERVAESQEKHVNLRKDLAEMQEWMAQVDEEFLMRDFEYKSPEELEASLEEMKRAKEDVVQKEVKVKILKDSINLLVSRTSPTGGGSRQELTSELEGVLANYHKLCDRLNSKCHTLEEVWSCWMELLQYLDMEQSWLNTLEEKLQATENLPESTEAVNEALESLEGVLRHPGDNRTQIRELGQTLIDGGILDELISEKLEAFNSRYEQLNHQAVNRQISLEQQLQTLRENEQVLQALQESLSQLDHTLTSYLTDRIDAFQLPQEAQTIGAEIAAHEVTVEEMKRRNVANLPPNTADGKAGRGGTMLDHLQRKLREISTKYQLFQKPANFEQRMLDCKRVLDGAKAELHILDVKDVEPEKIQSHLAGCLKLYKLLSEVKLEVETVIKTGRQIVQKQQTENPKAMDEQLTALKLLYNELGAQVTEGKQDLEKALSLSQKFQKESAVLQDWLNTNEAELQQKNGCGDMPADIDAEIAWANGLLKESERRKAELSGLTEISAGLQTLVEGSDAQLEDKLCGLNEAWERVHTLTEDWLSTVLSHQNEVEILDENLAHISTWLYQTQIHLDEAERLAPAEREKVIKSMLEELEDIGLRVDNVRDQAVILMTSRGPACRDVVEPKLAELNCNFDKVSQHIKTAKMLTSLESGTAEVNQQVIHIQEMQVESRSQSLPDQAAVPGEVKDLQAELQDTLKALQQHQHDPVNTLDDDKMDEEKASVEDLLRRGEELLQQTSDEGQREELRLLLLRLQSQYSAHRELKVLQIRRAEVSVQTSSSHTFREETAEFTAEEMSAVGRSTAPSLTPSDYLLDINKVLLAMADNELLLNSSELSGGLYEDFSSQEDTLRNIKDNLERLSEQVTGIHERQPDAIRDASPAEVAQMADALTQLNAEWDRLNRMYNQRKGSFDRAVEEWGQFHCDLKDISQWLTDTENLLSESVSPDGQLDLESARQYQEELEEGIASHEPVLVGLSHTGEQIIGKLSSPDGPLLEEKLETLGRRWRAVNRQVLDRQRRLAGRDPALSELVRRREELAVWLEQAENAVSSLPVTATDRNLKELKALAEEMDLQNERLGWLNKHAPQILSSPSVSPQNREQHVAKLRGINLNWSKVTNELLDKVGEVETNLQSHAQFQDRMNRLTDWAVITHQTVTTRGLNPGQALDLEASMKDRKKELEDLLAHSIELQRRQQLLPQEKAKVEQLAADWKALDGRLRESLEPPLSPWTHHQHVVQHQQLVSAVPSAVQMASLVSEDPHHQTPHTPDTVAPTDLNETATELADWLVLITQMLKSNIVTVGDTQEIRTTMGRLQVTKNDLEQRHPQLEDIFTLAQNIKNKTSNLDVRTSITEKLEKVRSQWDSTQHGVEARLQQLDNMIGHSNQWEERRKEVMGLIGHHEGCFHNLLQRQSRDPLTEQLKDNKVSEEKNTAKLSLCQATVAAFNELSNHLLREYSTDDTRRIKEVADKHNAAWNSLNNRCIQVGPLTLSLCFKLESFLKWLQEAETTVNVLADASQREDVSQDSAHAKELRRQLEDIQAEIDAHNDIYKSVDGNKSKMVKALGSSEEAVFLQHRLDDMNQRWSDLKTKSANIRAHLEVSAERWSRLLGLLEELWRWICMKDEELAKQMPIGGDVPTLLQQQNHCTALRSELKEREHLVISTLDQARTFLADQPIEGPGEPHLTPEEKARGLARAIRKQSGEVRERWERLKGHVGGWQSQVERALERLQELQSSMDQLDLRLTRAEEAKATWQPVGDLLIDSLQDHIDRTTAFREEIAPLRQDVRIVNELSAELTPLDIQLSSTASRQLDQLNMRWKLLQVAVDDRLKLLQEAHRDFGPSSQHFLSTSVQLPWQRAVSQNKVPYYINHQTQTTCWDHPKMTELYQSLADLNNVRFSAYRTAMKIRRLQKALCLDLLDLSVAQNTFEQHKLTNNNQLLTVPDVINCLTSIYDGLEQEHKDLVNVPLCVDMCLNWLLNVYDTGRSGKIRVLSMKIGLLSLSKGHLEEKYKYLFSQVASAGDTCDQRQLGLLLHEAIQIPRQLGEVAAFGGSNIEPSVRSCFQHVNNKVELKPREFIDWMRLEPQSMVWLPVLHRVAAAETAKHQAKCNICKECPIVGFRYRSLKHFNYDVCQSCFFSGRTAKGHKLNYPMVEYCTPTTSGEDMRDFTKVLKNKFRSKKYFAKHPRLGYLPVQTVLEGDNMETTLQREYEQLKEQHGQRGTPTGSPWETEGPSALPDEADLLAEARLLRQHKGRLETRMHILEEHNKQLESQLHRLRQLLHQVTYHVHILSPTWGYVLFPLPTVVLVLCRQKTCSFSENNLKPEVTLLLLVVEEQQGSNHGSQTHSRTPAGRAVSDGSGKK</sequence>
<dbReference type="PROSITE" id="PS01357">
    <property type="entry name" value="ZF_ZZ_1"/>
    <property type="match status" value="1"/>
</dbReference>
<dbReference type="SUPFAM" id="SSF51045">
    <property type="entry name" value="WW domain"/>
    <property type="match status" value="1"/>
</dbReference>
<dbReference type="SUPFAM" id="SSF47576">
    <property type="entry name" value="Calponin-homology domain, CH-domain"/>
    <property type="match status" value="1"/>
</dbReference>
<feature type="coiled-coil region" evidence="17">
    <location>
        <begin position="3123"/>
        <end position="3153"/>
    </location>
</feature>
<dbReference type="SUPFAM" id="SSF47473">
    <property type="entry name" value="EF-hand"/>
    <property type="match status" value="2"/>
</dbReference>
<evidence type="ECO:0000313" key="21">
    <source>
        <dbReference type="Ensembl" id="ENSACLP00000027373.2"/>
    </source>
</evidence>
<evidence type="ECO:0000256" key="8">
    <source>
        <dbReference type="ARBA" id="ARBA00022833"/>
    </source>
</evidence>
<dbReference type="FunFam" id="1.20.58.60:FF:000118">
    <property type="entry name" value="Dystrophin"/>
    <property type="match status" value="1"/>
</dbReference>
<feature type="coiled-coil region" evidence="17">
    <location>
        <begin position="234"/>
        <end position="290"/>
    </location>
</feature>
<keyword evidence="5" id="KW-0479">Metal-binding</keyword>
<evidence type="ECO:0000256" key="10">
    <source>
        <dbReference type="ARBA" id="ARBA00023018"/>
    </source>
</evidence>
<keyword evidence="10 15" id="KW-0770">Synapse</keyword>
<dbReference type="CDD" id="cd00176">
    <property type="entry name" value="SPEC"/>
    <property type="match status" value="7"/>
</dbReference>
<dbReference type="GO" id="GO:0005737">
    <property type="term" value="C:cytoplasm"/>
    <property type="evidence" value="ECO:0007669"/>
    <property type="project" value="UniProtKB-ARBA"/>
</dbReference>
<evidence type="ECO:0000256" key="12">
    <source>
        <dbReference type="ARBA" id="ARBA00023203"/>
    </source>
</evidence>
<feature type="coiled-coil region" evidence="17">
    <location>
        <begin position="2595"/>
        <end position="2622"/>
    </location>
</feature>
<dbReference type="InterPro" id="IPR011992">
    <property type="entry name" value="EF-hand-dom_pair"/>
</dbReference>
<feature type="coiled-coil region" evidence="17">
    <location>
        <begin position="2395"/>
        <end position="2422"/>
    </location>
</feature>
<dbReference type="InterPro" id="IPR036872">
    <property type="entry name" value="CH_dom_sf"/>
</dbReference>
<evidence type="ECO:0000313" key="22">
    <source>
        <dbReference type="Proteomes" id="UP000265100"/>
    </source>
</evidence>
<dbReference type="Gene3D" id="1.10.418.10">
    <property type="entry name" value="Calponin-like domain"/>
    <property type="match status" value="1"/>
</dbReference>
<reference evidence="21" key="2">
    <citation type="submission" date="2025-08" db="UniProtKB">
        <authorList>
            <consortium name="Ensembl"/>
        </authorList>
    </citation>
    <scope>IDENTIFICATION</scope>
</reference>
<dbReference type="SUPFAM" id="SSF57850">
    <property type="entry name" value="RING/U-box"/>
    <property type="match status" value="1"/>
</dbReference>
<reference evidence="21" key="3">
    <citation type="submission" date="2025-09" db="UniProtKB">
        <authorList>
            <consortium name="Ensembl"/>
        </authorList>
    </citation>
    <scope>IDENTIFICATION</scope>
</reference>
<dbReference type="Pfam" id="PF09069">
    <property type="entry name" value="EF-hand_3"/>
    <property type="match status" value="1"/>
</dbReference>
<dbReference type="GeneTree" id="ENSGT00940000153467"/>
<keyword evidence="11 15" id="KW-0472">Membrane</keyword>
<dbReference type="PROSITE" id="PS01159">
    <property type="entry name" value="WW_DOMAIN_1"/>
    <property type="match status" value="1"/>
</dbReference>
<keyword evidence="3 15" id="KW-1003">Cell membrane</keyword>
<dbReference type="InterPro" id="IPR043145">
    <property type="entry name" value="Znf_ZZ_sf"/>
</dbReference>
<keyword evidence="22" id="KW-1185">Reference proteome</keyword>
<keyword evidence="7 16" id="KW-0863">Zinc-finger</keyword>
<feature type="coiled-coil region" evidence="17">
    <location>
        <begin position="1097"/>
        <end position="1134"/>
    </location>
</feature>
<evidence type="ECO:0000256" key="7">
    <source>
        <dbReference type="ARBA" id="ARBA00022771"/>
    </source>
</evidence>
<dbReference type="GO" id="GO:0045211">
    <property type="term" value="C:postsynaptic membrane"/>
    <property type="evidence" value="ECO:0007669"/>
    <property type="project" value="UniProtKB-UniRule"/>
</dbReference>
<protein>
    <submittedName>
        <fullName evidence="21">Utrophin</fullName>
    </submittedName>
</protein>
<dbReference type="SMART" id="SM00150">
    <property type="entry name" value="SPEC"/>
    <property type="match status" value="16"/>
</dbReference>
<keyword evidence="17" id="KW-0175">Coiled coil</keyword>
<dbReference type="FunFam" id="1.10.238.10:FF:000008">
    <property type="entry name" value="Dystrophin isoform 2"/>
    <property type="match status" value="1"/>
</dbReference>
<dbReference type="FunFam" id="1.20.58.60:FF:000056">
    <property type="entry name" value="utrophin isoform X1"/>
    <property type="match status" value="1"/>
</dbReference>
<keyword evidence="4 15" id="KW-0963">Cytoplasm</keyword>
<evidence type="ECO:0000256" key="11">
    <source>
        <dbReference type="ARBA" id="ARBA00023136"/>
    </source>
</evidence>
<reference evidence="21" key="1">
    <citation type="submission" date="2018-05" db="EMBL/GenBank/DDBJ databases">
        <authorList>
            <person name="Datahose"/>
        </authorList>
    </citation>
    <scope>NUCLEOTIDE SEQUENCE</scope>
</reference>
<evidence type="ECO:0000256" key="18">
    <source>
        <dbReference type="SAM" id="MobiDB-lite"/>
    </source>
</evidence>
<dbReference type="Gene3D" id="2.20.70.10">
    <property type="match status" value="1"/>
</dbReference>
<evidence type="ECO:0000259" key="20">
    <source>
        <dbReference type="PROSITE" id="PS50135"/>
    </source>
</evidence>
<dbReference type="InterPro" id="IPR002017">
    <property type="entry name" value="Spectrin_repeat"/>
</dbReference>
<dbReference type="GO" id="GO:0008270">
    <property type="term" value="F:zinc ion binding"/>
    <property type="evidence" value="ECO:0007669"/>
    <property type="project" value="UniProtKB-KW"/>
</dbReference>
<feature type="coiled-coil region" evidence="17">
    <location>
        <begin position="1565"/>
        <end position="1615"/>
    </location>
</feature>
<dbReference type="InterPro" id="IPR015154">
    <property type="entry name" value="EF-hand_dom_typ2"/>
</dbReference>
<dbReference type="PROSITE" id="PS50020">
    <property type="entry name" value="WW_DOMAIN_2"/>
    <property type="match status" value="1"/>
</dbReference>
<dbReference type="Proteomes" id="UP000265100">
    <property type="component" value="Chromosome 15"/>
</dbReference>
<organism evidence="21 22">
    <name type="scientific">Astatotilapia calliptera</name>
    <name type="common">Eastern happy</name>
    <name type="synonym">Chromis callipterus</name>
    <dbReference type="NCBI Taxonomy" id="8154"/>
    <lineage>
        <taxon>Eukaryota</taxon>
        <taxon>Metazoa</taxon>
        <taxon>Chordata</taxon>
        <taxon>Craniata</taxon>
        <taxon>Vertebrata</taxon>
        <taxon>Euteleostomi</taxon>
        <taxon>Actinopterygii</taxon>
        <taxon>Neopterygii</taxon>
        <taxon>Teleostei</taxon>
        <taxon>Neoteleostei</taxon>
        <taxon>Acanthomorphata</taxon>
        <taxon>Ovalentaria</taxon>
        <taxon>Cichlomorphae</taxon>
        <taxon>Cichliformes</taxon>
        <taxon>Cichlidae</taxon>
        <taxon>African cichlids</taxon>
        <taxon>Pseudocrenilabrinae</taxon>
        <taxon>Haplochromini</taxon>
        <taxon>Astatotilapia</taxon>
    </lineage>
</organism>
<keyword evidence="8" id="KW-0862">Zinc</keyword>
<dbReference type="GO" id="GO:0099536">
    <property type="term" value="P:synaptic signaling"/>
    <property type="evidence" value="ECO:0007669"/>
    <property type="project" value="TreeGrafter"/>
</dbReference>
<proteinExistence type="predicted"/>
<keyword evidence="9" id="KW-0106">Calcium</keyword>
<name>A0A3P8QDC4_ASTCA</name>
<dbReference type="CDD" id="cd02334">
    <property type="entry name" value="ZZ_dystrophin"/>
    <property type="match status" value="1"/>
</dbReference>
<dbReference type="InterPro" id="IPR018159">
    <property type="entry name" value="Spectrin/alpha-actinin"/>
</dbReference>
<evidence type="ECO:0000256" key="2">
    <source>
        <dbReference type="ARBA" id="ARBA00004413"/>
    </source>
</evidence>
<dbReference type="Bgee" id="ENSACLG00000018227">
    <property type="expression patterns" value="Expressed in liver and 8 other cell types or tissues"/>
</dbReference>
<keyword evidence="15" id="KW-0628">Postsynaptic cell membrane</keyword>
<dbReference type="Gene3D" id="1.10.238.10">
    <property type="entry name" value="EF-hand"/>
    <property type="match status" value="2"/>
</dbReference>
<dbReference type="FunFam" id="3.30.60.90:FF:000001">
    <property type="entry name" value="Dystrophin isoform 2"/>
    <property type="match status" value="1"/>
</dbReference>
<dbReference type="PIRSF" id="PIRSF002341">
    <property type="entry name" value="Dystrophin/utrophin"/>
    <property type="match status" value="1"/>
</dbReference>
<dbReference type="STRING" id="8154.ENSACLP00000027373"/>
<dbReference type="SMART" id="SM00456">
    <property type="entry name" value="WW"/>
    <property type="match status" value="1"/>
</dbReference>
<dbReference type="InterPro" id="IPR050774">
    <property type="entry name" value="KCMF1/Dystrophin"/>
</dbReference>
<evidence type="ECO:0000256" key="14">
    <source>
        <dbReference type="ARBA" id="ARBA00034110"/>
    </source>
</evidence>
<keyword evidence="13 15" id="KW-0206">Cytoskeleton</keyword>
<feature type="coiled-coil region" evidence="17">
    <location>
        <begin position="932"/>
        <end position="959"/>
    </location>
</feature>
<dbReference type="Ensembl" id="ENSACLT00000028013.2">
    <property type="protein sequence ID" value="ENSACLP00000027373.2"/>
    <property type="gene ID" value="ENSACLG00000018227.2"/>
</dbReference>
<evidence type="ECO:0000259" key="19">
    <source>
        <dbReference type="PROSITE" id="PS50020"/>
    </source>
</evidence>
<evidence type="ECO:0000256" key="1">
    <source>
        <dbReference type="ARBA" id="ARBA00004245"/>
    </source>
</evidence>
<dbReference type="Gene3D" id="3.30.60.90">
    <property type="match status" value="1"/>
</dbReference>
<feature type="region of interest" description="Disordered" evidence="18">
    <location>
        <begin position="70"/>
        <end position="107"/>
    </location>
</feature>
<feature type="coiled-coil region" evidence="17">
    <location>
        <begin position="529"/>
        <end position="556"/>
    </location>
</feature>
<dbReference type="Pfam" id="PF00435">
    <property type="entry name" value="Spectrin"/>
    <property type="match status" value="9"/>
</dbReference>
<accession>A0A3P8QDC4</accession>
<evidence type="ECO:0000256" key="4">
    <source>
        <dbReference type="ARBA" id="ARBA00022490"/>
    </source>
</evidence>
<feature type="coiled-coil region" evidence="17">
    <location>
        <begin position="1721"/>
        <end position="1748"/>
    </location>
</feature>
<keyword evidence="12 15" id="KW-0009">Actin-binding</keyword>
<dbReference type="FunFam" id="1.20.58.60:FF:000075">
    <property type="entry name" value="utrophin isoform X1"/>
    <property type="match status" value="1"/>
</dbReference>
<comment type="function">
    <text evidence="15">May play a role in anchoring the cytoskeleton to the plasma membrane.</text>
</comment>
<feature type="region of interest" description="Disordered" evidence="18">
    <location>
        <begin position="3082"/>
        <end position="3103"/>
    </location>
</feature>
<dbReference type="GO" id="GO:0005856">
    <property type="term" value="C:cytoskeleton"/>
    <property type="evidence" value="ECO:0007669"/>
    <property type="project" value="UniProtKB-SubCell"/>
</dbReference>
<feature type="region of interest" description="Disordered" evidence="18">
    <location>
        <begin position="3209"/>
        <end position="3232"/>
    </location>
</feature>
<evidence type="ECO:0000256" key="5">
    <source>
        <dbReference type="ARBA" id="ARBA00022723"/>
    </source>
</evidence>
<dbReference type="FunFam" id="1.20.58.60:FF:000070">
    <property type="entry name" value="utrophin isoform X1"/>
    <property type="match status" value="1"/>
</dbReference>
<evidence type="ECO:0000256" key="6">
    <source>
        <dbReference type="ARBA" id="ARBA00022737"/>
    </source>
</evidence>
<dbReference type="InterPro" id="IPR000433">
    <property type="entry name" value="Znf_ZZ"/>
</dbReference>
<evidence type="ECO:0000256" key="13">
    <source>
        <dbReference type="ARBA" id="ARBA00023212"/>
    </source>
</evidence>
<dbReference type="Pfam" id="PF00397">
    <property type="entry name" value="WW"/>
    <property type="match status" value="1"/>
</dbReference>
<dbReference type="InterPro" id="IPR035436">
    <property type="entry name" value="Dystrophin/utrophin"/>
</dbReference>
<dbReference type="InterPro" id="IPR036020">
    <property type="entry name" value="WW_dom_sf"/>
</dbReference>